<dbReference type="EMBL" id="JABXWD010000047">
    <property type="protein sequence ID" value="MBV6340799.1"/>
    <property type="molecule type" value="Genomic_DNA"/>
</dbReference>
<gene>
    <name evidence="1" type="ORF">HWQ67_04305</name>
</gene>
<accession>A0ABS6RVY9</accession>
<organism evidence="1 2">
    <name type="scientific">Candidatus Magnetobacterium casense</name>
    <dbReference type="NCBI Taxonomy" id="1455061"/>
    <lineage>
        <taxon>Bacteria</taxon>
        <taxon>Pseudomonadati</taxon>
        <taxon>Nitrospirota</taxon>
        <taxon>Thermodesulfovibrionia</taxon>
        <taxon>Thermodesulfovibrionales</taxon>
        <taxon>Candidatus Magnetobacteriaceae</taxon>
        <taxon>Candidatus Magnetobacterium</taxon>
    </lineage>
</organism>
<reference evidence="1 2" key="1">
    <citation type="journal article" date="2020" name="J Geophys Res Biogeosci">
        <title>Magnetotaxis as an Adaptation to Enable Bacterial Shuttling of Microbial Sulfur and Sulfur Cycling Across Aquatic Oxic#Anoxic Interfaces.</title>
        <authorList>
            <person name="Li J."/>
            <person name="Liu P."/>
            <person name="Wang J."/>
            <person name="Roberts A.P."/>
            <person name="Pan Y."/>
        </authorList>
    </citation>
    <scope>NUCLEOTIDE SEQUENCE [LARGE SCALE GENOMIC DNA]</scope>
    <source>
        <strain evidence="1 2">MYR-1_YQ</strain>
    </source>
</reference>
<dbReference type="Proteomes" id="UP001196980">
    <property type="component" value="Unassembled WGS sequence"/>
</dbReference>
<dbReference type="InterPro" id="IPR001646">
    <property type="entry name" value="5peptide_repeat"/>
</dbReference>
<protein>
    <submittedName>
        <fullName evidence="1">Pentapeptide repeat-containing protein</fullName>
    </submittedName>
</protein>
<keyword evidence="2" id="KW-1185">Reference proteome</keyword>
<sequence length="365" mass="40039">MREIETLCKESGLDKQLRCFMTEAEAGVTRLLAAFFFRNSGHNEGGDKTFVFTHKSFGEYLTVCRIVRAMEKIHGHIKRRDADPEDGWSERRALKHWAQICGPSAISPYMHTFLLNEVLLRPIEEVQSWQGCFTGLFNHALTHGLPMESLGAGRVCTFTKMLFQSRNAAEALIVVLNACACVTPRVSAIEHPTPEAFGTWFKRIKGQLKRFENVLAAKCLSFLNLSGVNLILADLTNVNLAGSNLTNADLTDAHLNSACLRGATLTEADFTDADMSNAQLNGATMTKANLTGANLTGVNLTGVNLREANLRDADLTRANLSNADLTDADLRGADLTDVHLIDANLRYADLTNANLTGVNLRDANR</sequence>
<comment type="caution">
    <text evidence="1">The sequence shown here is derived from an EMBL/GenBank/DDBJ whole genome shotgun (WGS) entry which is preliminary data.</text>
</comment>
<dbReference type="PANTHER" id="PTHR14136">
    <property type="entry name" value="BTB_POZ DOMAIN-CONTAINING PROTEIN KCTD9"/>
    <property type="match status" value="1"/>
</dbReference>
<dbReference type="RefSeq" id="WP_218251415.1">
    <property type="nucleotide sequence ID" value="NZ_JABXWD010000047.1"/>
</dbReference>
<evidence type="ECO:0000313" key="1">
    <source>
        <dbReference type="EMBL" id="MBV6340799.1"/>
    </source>
</evidence>
<dbReference type="InterPro" id="IPR051082">
    <property type="entry name" value="Pentapeptide-BTB/POZ_domain"/>
</dbReference>
<proteinExistence type="predicted"/>
<dbReference type="PANTHER" id="PTHR14136:SF17">
    <property type="entry name" value="BTB_POZ DOMAIN-CONTAINING PROTEIN KCTD9"/>
    <property type="match status" value="1"/>
</dbReference>
<dbReference type="Pfam" id="PF00805">
    <property type="entry name" value="Pentapeptide"/>
    <property type="match status" value="2"/>
</dbReference>
<evidence type="ECO:0000313" key="2">
    <source>
        <dbReference type="Proteomes" id="UP001196980"/>
    </source>
</evidence>
<name>A0ABS6RVY9_9BACT</name>